<feature type="transmembrane region" description="Helical" evidence="6">
    <location>
        <begin position="437"/>
        <end position="456"/>
    </location>
</feature>
<protein>
    <submittedName>
        <fullName evidence="7">Polysaccharide biosynthesis protein</fullName>
    </submittedName>
</protein>
<feature type="transmembrane region" description="Helical" evidence="6">
    <location>
        <begin position="343"/>
        <end position="363"/>
    </location>
</feature>
<evidence type="ECO:0000256" key="4">
    <source>
        <dbReference type="ARBA" id="ARBA00022989"/>
    </source>
</evidence>
<gene>
    <name evidence="7" type="ORF">AYL44_12310</name>
</gene>
<dbReference type="RefSeq" id="WP_082886205.1">
    <property type="nucleotide sequence ID" value="NZ_LSTV01000005.1"/>
</dbReference>
<feature type="transmembrane region" description="Helical" evidence="6">
    <location>
        <begin position="302"/>
        <end position="322"/>
    </location>
</feature>
<accession>A0A177K622</accession>
<comment type="caution">
    <text evidence="7">The sequence shown here is derived from an EMBL/GenBank/DDBJ whole genome shotgun (WGS) entry which is preliminary data.</text>
</comment>
<evidence type="ECO:0000256" key="5">
    <source>
        <dbReference type="ARBA" id="ARBA00023136"/>
    </source>
</evidence>
<evidence type="ECO:0000313" key="7">
    <source>
        <dbReference type="EMBL" id="OAH48813.1"/>
    </source>
</evidence>
<feature type="transmembrane region" description="Helical" evidence="6">
    <location>
        <begin position="77"/>
        <end position="102"/>
    </location>
</feature>
<dbReference type="PANTHER" id="PTHR30250:SF11">
    <property type="entry name" value="O-ANTIGEN TRANSPORTER-RELATED"/>
    <property type="match status" value="1"/>
</dbReference>
<dbReference type="InterPro" id="IPR050833">
    <property type="entry name" value="Poly_Biosynth_Transport"/>
</dbReference>
<sequence>MTAPDTTRDPESPAIDVVAADIDAGIERRLATKRGMLTSVGGSAIARLMVMPVSAFLGIVVTRLILDNYGEATYAQYTLLVGIAALLPFTDLGLSAAILNAASAARNPRTDPVLRGVLVSCMRLLVCCAIVLLTVAVGIYALGYWDVLLGDGLSLGSGALAATLCLAIFALNLLISFAQRILIALGLNTLVVLLGALQTPVVLVVLWLTISAGADGGYIAVASYASTFLISAIAFVIAVRRISPTIGVAVRESLNPRVRGERVFNVAWPLLVQMIALPLAMSSDRLVLSHLGSLDDLTEYSLAMQMFTPALGVLATAGMSLWPVFARARSAGTATPFSPHAMAGMFAALAMGGGAVIFMFSGWLADLASGGRIELGWPILVAGGVFIIVQAIKQPYGMALTDPRGLTFQAACAVVLLPVNLGLTIGLTPTLGAPGPLIGSIVAVVTCQLVPNVLLVRYRSRRAALADEIPESGAHHQ</sequence>
<feature type="transmembrane region" description="Helical" evidence="6">
    <location>
        <begin position="263"/>
        <end position="282"/>
    </location>
</feature>
<evidence type="ECO:0000313" key="8">
    <source>
        <dbReference type="Proteomes" id="UP000076998"/>
    </source>
</evidence>
<reference evidence="7 8" key="1">
    <citation type="submission" date="2016-02" db="EMBL/GenBank/DDBJ databases">
        <authorList>
            <person name="Wen L."/>
            <person name="He K."/>
            <person name="Yang H."/>
        </authorList>
    </citation>
    <scope>NUCLEOTIDE SEQUENCE [LARGE SCALE GENOMIC DNA]</scope>
    <source>
        <strain evidence="7 8">CD11_3</strain>
    </source>
</reference>
<feature type="transmembrane region" description="Helical" evidence="6">
    <location>
        <begin position="44"/>
        <end position="65"/>
    </location>
</feature>
<comment type="subcellular location">
    <subcellularLocation>
        <location evidence="1">Cell membrane</location>
        <topology evidence="1">Multi-pass membrane protein</topology>
    </subcellularLocation>
</comment>
<keyword evidence="3 6" id="KW-0812">Transmembrane</keyword>
<keyword evidence="4 6" id="KW-1133">Transmembrane helix</keyword>
<feature type="transmembrane region" description="Helical" evidence="6">
    <location>
        <begin position="123"/>
        <end position="143"/>
    </location>
</feature>
<evidence type="ECO:0000256" key="2">
    <source>
        <dbReference type="ARBA" id="ARBA00022475"/>
    </source>
</evidence>
<feature type="transmembrane region" description="Helical" evidence="6">
    <location>
        <begin position="182"/>
        <end position="210"/>
    </location>
</feature>
<feature type="transmembrane region" description="Helical" evidence="6">
    <location>
        <begin position="216"/>
        <end position="242"/>
    </location>
</feature>
<feature type="transmembrane region" description="Helical" evidence="6">
    <location>
        <begin position="405"/>
        <end position="425"/>
    </location>
</feature>
<dbReference type="AlphaFoldDB" id="A0A177K622"/>
<keyword evidence="5 6" id="KW-0472">Membrane</keyword>
<dbReference type="EMBL" id="LSTV01000005">
    <property type="protein sequence ID" value="OAH48813.1"/>
    <property type="molecule type" value="Genomic_DNA"/>
</dbReference>
<feature type="transmembrane region" description="Helical" evidence="6">
    <location>
        <begin position="155"/>
        <end position="175"/>
    </location>
</feature>
<dbReference type="Proteomes" id="UP000076998">
    <property type="component" value="Unassembled WGS sequence"/>
</dbReference>
<evidence type="ECO:0000256" key="1">
    <source>
        <dbReference type="ARBA" id="ARBA00004651"/>
    </source>
</evidence>
<proteinExistence type="predicted"/>
<feature type="transmembrane region" description="Helical" evidence="6">
    <location>
        <begin position="375"/>
        <end position="393"/>
    </location>
</feature>
<organism evidence="7 8">
    <name type="scientific">Microbacterium oleivorans</name>
    <dbReference type="NCBI Taxonomy" id="273677"/>
    <lineage>
        <taxon>Bacteria</taxon>
        <taxon>Bacillati</taxon>
        <taxon>Actinomycetota</taxon>
        <taxon>Actinomycetes</taxon>
        <taxon>Micrococcales</taxon>
        <taxon>Microbacteriaceae</taxon>
        <taxon>Microbacterium</taxon>
    </lineage>
</organism>
<dbReference type="PANTHER" id="PTHR30250">
    <property type="entry name" value="PST FAMILY PREDICTED COLANIC ACID TRANSPORTER"/>
    <property type="match status" value="1"/>
</dbReference>
<dbReference type="GO" id="GO:0005886">
    <property type="term" value="C:plasma membrane"/>
    <property type="evidence" value="ECO:0007669"/>
    <property type="project" value="UniProtKB-SubCell"/>
</dbReference>
<evidence type="ECO:0000256" key="3">
    <source>
        <dbReference type="ARBA" id="ARBA00022692"/>
    </source>
</evidence>
<evidence type="ECO:0000256" key="6">
    <source>
        <dbReference type="SAM" id="Phobius"/>
    </source>
</evidence>
<dbReference type="OrthoDB" id="3728782at2"/>
<keyword evidence="2" id="KW-1003">Cell membrane</keyword>
<name>A0A177K622_9MICO</name>